<dbReference type="EMBL" id="CP006965">
    <property type="protein sequence ID" value="AHF80595.1"/>
    <property type="molecule type" value="Genomic_DNA"/>
</dbReference>
<dbReference type="Gene3D" id="1.10.10.10">
    <property type="entry name" value="Winged helix-like DNA-binding domain superfamily/Winged helix DNA-binding domain"/>
    <property type="match status" value="1"/>
</dbReference>
<dbReference type="InterPro" id="IPR051815">
    <property type="entry name" value="Molybdate_resp_trans_reg"/>
</dbReference>
<gene>
    <name evidence="2" type="ORF">TES1_1213</name>
</gene>
<dbReference type="KEGG" id="ths:TES1_1213"/>
<proteinExistence type="predicted"/>
<feature type="domain" description="HTH lysR-type" evidence="1">
    <location>
        <begin position="259"/>
        <end position="318"/>
    </location>
</feature>
<name>W0I814_9EURY</name>
<protein>
    <submittedName>
        <fullName evidence="2">Transcriptional regulator, LysR family</fullName>
    </submittedName>
</protein>
<reference evidence="2 3" key="1">
    <citation type="journal article" date="2014" name="Int. J. Syst. Evol. Microbiol.">
        <title>Thermococcus paralvinellae sp. nov. and Thermococcus cleftensis sp. nov. of hyperthermophilic heterotrophs from deep-sea hydrothermal vents.</title>
        <authorList>
            <person name="Hensley S.A."/>
            <person name="Jung J.H."/>
            <person name="Park C.S."/>
            <person name="Holden J.F."/>
        </authorList>
    </citation>
    <scope>NUCLEOTIDE SEQUENCE [LARGE SCALE GENOMIC DNA]</scope>
    <source>
        <strain evidence="2 3">ES1</strain>
    </source>
</reference>
<dbReference type="AlphaFoldDB" id="W0I814"/>
<dbReference type="InterPro" id="IPR000847">
    <property type="entry name" value="LysR_HTH_N"/>
</dbReference>
<evidence type="ECO:0000313" key="2">
    <source>
        <dbReference type="EMBL" id="AHF80595.1"/>
    </source>
</evidence>
<dbReference type="InterPro" id="IPR036388">
    <property type="entry name" value="WH-like_DNA-bd_sf"/>
</dbReference>
<accession>W0I814</accession>
<dbReference type="HOGENOM" id="CLU_815401_0_0_2"/>
<evidence type="ECO:0000313" key="3">
    <source>
        <dbReference type="Proteomes" id="UP000019027"/>
    </source>
</evidence>
<dbReference type="Proteomes" id="UP000019027">
    <property type="component" value="Chromosome"/>
</dbReference>
<dbReference type="OrthoDB" id="92566at2157"/>
<dbReference type="SUPFAM" id="SSF46785">
    <property type="entry name" value="Winged helix' DNA-binding domain"/>
    <property type="match status" value="1"/>
</dbReference>
<dbReference type="PANTHER" id="PTHR30432:SF1">
    <property type="entry name" value="DNA-BINDING TRANSCRIPTIONAL DUAL REGULATOR MODE"/>
    <property type="match status" value="1"/>
</dbReference>
<organism evidence="2 3">
    <name type="scientific">Thermococcus paralvinellae</name>
    <dbReference type="NCBI Taxonomy" id="582419"/>
    <lineage>
        <taxon>Archaea</taxon>
        <taxon>Methanobacteriati</taxon>
        <taxon>Methanobacteriota</taxon>
        <taxon>Thermococci</taxon>
        <taxon>Thermococcales</taxon>
        <taxon>Thermococcaceae</taxon>
        <taxon>Thermococcus</taxon>
    </lineage>
</organism>
<dbReference type="InterPro" id="IPR036390">
    <property type="entry name" value="WH_DNA-bd_sf"/>
</dbReference>
<dbReference type="Pfam" id="PF00126">
    <property type="entry name" value="HTH_1"/>
    <property type="match status" value="1"/>
</dbReference>
<dbReference type="GO" id="GO:0003700">
    <property type="term" value="F:DNA-binding transcription factor activity"/>
    <property type="evidence" value="ECO:0007669"/>
    <property type="project" value="InterPro"/>
</dbReference>
<dbReference type="PANTHER" id="PTHR30432">
    <property type="entry name" value="TRANSCRIPTIONAL REGULATOR MODE"/>
    <property type="match status" value="1"/>
</dbReference>
<dbReference type="STRING" id="582419.TES1_1213"/>
<keyword evidence="3" id="KW-1185">Reference proteome</keyword>
<evidence type="ECO:0000259" key="1">
    <source>
        <dbReference type="Pfam" id="PF00126"/>
    </source>
</evidence>
<sequence>MLPLEALEKLRFYLDDFKFNEGLLLCPNPLLHSKINIIIHEIRELCRKITLFLPVSVSKNLLHRTSLENVDFISLVIPSYRELKTNIQTVKMLLSQGIDNLEAYVLLDSNYDFVNVLSIIDLCKSYGLKITIGPKFYNSPNTDKFIEKVAKKENVEIGLHYGKKYFYNAIKVFIENYPITVLTSTSGEKCRTLYLSPYGNFSKCPHSRFEINYRRITREELRKMLFSPCVISHNTIGLSPRINVYFVAKDGIEILGDILELLELISQVNSFRAACKALGVSPSTYWERIKNLEEKLGVALLISVRGGRKKGITILTDFAKELLREYKHIREKVLVSLYEYK</sequence>